<feature type="region of interest" description="Disordered" evidence="1">
    <location>
        <begin position="135"/>
        <end position="176"/>
    </location>
</feature>
<accession>A0A4Z2FY76</accession>
<evidence type="ECO:0000313" key="3">
    <source>
        <dbReference type="Proteomes" id="UP000314294"/>
    </source>
</evidence>
<gene>
    <name evidence="2" type="ORF">EYF80_043970</name>
</gene>
<proteinExistence type="predicted"/>
<reference evidence="2 3" key="1">
    <citation type="submission" date="2019-03" db="EMBL/GenBank/DDBJ databases">
        <title>First draft genome of Liparis tanakae, snailfish: a comprehensive survey of snailfish specific genes.</title>
        <authorList>
            <person name="Kim W."/>
            <person name="Song I."/>
            <person name="Jeong J.-H."/>
            <person name="Kim D."/>
            <person name="Kim S."/>
            <person name="Ryu S."/>
            <person name="Song J.Y."/>
            <person name="Lee S.K."/>
        </authorList>
    </citation>
    <scope>NUCLEOTIDE SEQUENCE [LARGE SCALE GENOMIC DNA]</scope>
    <source>
        <tissue evidence="2">Muscle</tissue>
    </source>
</reference>
<keyword evidence="3" id="KW-1185">Reference proteome</keyword>
<evidence type="ECO:0000313" key="2">
    <source>
        <dbReference type="EMBL" id="TNN45845.1"/>
    </source>
</evidence>
<dbReference type="EMBL" id="SRLO01000821">
    <property type="protein sequence ID" value="TNN45845.1"/>
    <property type="molecule type" value="Genomic_DNA"/>
</dbReference>
<protein>
    <submittedName>
        <fullName evidence="2">Uncharacterized protein</fullName>
    </submittedName>
</protein>
<comment type="caution">
    <text evidence="2">The sequence shown here is derived from an EMBL/GenBank/DDBJ whole genome shotgun (WGS) entry which is preliminary data.</text>
</comment>
<organism evidence="2 3">
    <name type="scientific">Liparis tanakae</name>
    <name type="common">Tanaka's snailfish</name>
    <dbReference type="NCBI Taxonomy" id="230148"/>
    <lineage>
        <taxon>Eukaryota</taxon>
        <taxon>Metazoa</taxon>
        <taxon>Chordata</taxon>
        <taxon>Craniata</taxon>
        <taxon>Vertebrata</taxon>
        <taxon>Euteleostomi</taxon>
        <taxon>Actinopterygii</taxon>
        <taxon>Neopterygii</taxon>
        <taxon>Teleostei</taxon>
        <taxon>Neoteleostei</taxon>
        <taxon>Acanthomorphata</taxon>
        <taxon>Eupercaria</taxon>
        <taxon>Perciformes</taxon>
        <taxon>Cottioidei</taxon>
        <taxon>Cottales</taxon>
        <taxon>Liparidae</taxon>
        <taxon>Liparis</taxon>
    </lineage>
</organism>
<sequence>MSSASRFAPPPDSPSLAFSSFSLPSRPSSCGDAAHRLLPASWWHSQLMTESLSGGASALPPPPPPELLSAADCISLSGLFTHPLLVAGACERAKGQGSGRRYGSTQTFVELLFLFLGFKPSMREHVEMHGRVPRAPRFSSSSVTGTTNTAEDVRVNPTLPRKLTHLNADAGHPSPA</sequence>
<evidence type="ECO:0000256" key="1">
    <source>
        <dbReference type="SAM" id="MobiDB-lite"/>
    </source>
</evidence>
<feature type="compositionally biased region" description="Polar residues" evidence="1">
    <location>
        <begin position="138"/>
        <end position="150"/>
    </location>
</feature>
<name>A0A4Z2FY76_9TELE</name>
<dbReference type="Proteomes" id="UP000314294">
    <property type="component" value="Unassembled WGS sequence"/>
</dbReference>
<dbReference type="AlphaFoldDB" id="A0A4Z2FY76"/>